<dbReference type="GO" id="GO:0016491">
    <property type="term" value="F:oxidoreductase activity"/>
    <property type="evidence" value="ECO:0007669"/>
    <property type="project" value="TreeGrafter"/>
</dbReference>
<organism evidence="2 3">
    <name type="scientific">Crucibulum laeve</name>
    <dbReference type="NCBI Taxonomy" id="68775"/>
    <lineage>
        <taxon>Eukaryota</taxon>
        <taxon>Fungi</taxon>
        <taxon>Dikarya</taxon>
        <taxon>Basidiomycota</taxon>
        <taxon>Agaricomycotina</taxon>
        <taxon>Agaricomycetes</taxon>
        <taxon>Agaricomycetidae</taxon>
        <taxon>Agaricales</taxon>
        <taxon>Agaricineae</taxon>
        <taxon>Nidulariaceae</taxon>
        <taxon>Crucibulum</taxon>
    </lineage>
</organism>
<dbReference type="Pfam" id="PF08643">
    <property type="entry name" value="DUF1776"/>
    <property type="match status" value="1"/>
</dbReference>
<feature type="compositionally biased region" description="Basic and acidic residues" evidence="1">
    <location>
        <begin position="522"/>
        <end position="533"/>
    </location>
</feature>
<evidence type="ECO:0000256" key="1">
    <source>
        <dbReference type="SAM" id="MobiDB-lite"/>
    </source>
</evidence>
<dbReference type="Gene3D" id="3.40.50.720">
    <property type="entry name" value="NAD(P)-binding Rossmann-like Domain"/>
    <property type="match status" value="1"/>
</dbReference>
<protein>
    <recommendedName>
        <fullName evidence="4">DUF1776-domain-containing protein</fullName>
    </recommendedName>
</protein>
<reference evidence="2 3" key="1">
    <citation type="journal article" date="2019" name="Nat. Ecol. Evol.">
        <title>Megaphylogeny resolves global patterns of mushroom evolution.</title>
        <authorList>
            <person name="Varga T."/>
            <person name="Krizsan K."/>
            <person name="Foldi C."/>
            <person name="Dima B."/>
            <person name="Sanchez-Garcia M."/>
            <person name="Sanchez-Ramirez S."/>
            <person name="Szollosi G.J."/>
            <person name="Szarkandi J.G."/>
            <person name="Papp V."/>
            <person name="Albert L."/>
            <person name="Andreopoulos W."/>
            <person name="Angelini C."/>
            <person name="Antonin V."/>
            <person name="Barry K.W."/>
            <person name="Bougher N.L."/>
            <person name="Buchanan P."/>
            <person name="Buyck B."/>
            <person name="Bense V."/>
            <person name="Catcheside P."/>
            <person name="Chovatia M."/>
            <person name="Cooper J."/>
            <person name="Damon W."/>
            <person name="Desjardin D."/>
            <person name="Finy P."/>
            <person name="Geml J."/>
            <person name="Haridas S."/>
            <person name="Hughes K."/>
            <person name="Justo A."/>
            <person name="Karasinski D."/>
            <person name="Kautmanova I."/>
            <person name="Kiss B."/>
            <person name="Kocsube S."/>
            <person name="Kotiranta H."/>
            <person name="LaButti K.M."/>
            <person name="Lechner B.E."/>
            <person name="Liimatainen K."/>
            <person name="Lipzen A."/>
            <person name="Lukacs Z."/>
            <person name="Mihaltcheva S."/>
            <person name="Morgado L.N."/>
            <person name="Niskanen T."/>
            <person name="Noordeloos M.E."/>
            <person name="Ohm R.A."/>
            <person name="Ortiz-Santana B."/>
            <person name="Ovrebo C."/>
            <person name="Racz N."/>
            <person name="Riley R."/>
            <person name="Savchenko A."/>
            <person name="Shiryaev A."/>
            <person name="Soop K."/>
            <person name="Spirin V."/>
            <person name="Szebenyi C."/>
            <person name="Tomsovsky M."/>
            <person name="Tulloss R.E."/>
            <person name="Uehling J."/>
            <person name="Grigoriev I.V."/>
            <person name="Vagvolgyi C."/>
            <person name="Papp T."/>
            <person name="Martin F.M."/>
            <person name="Miettinen O."/>
            <person name="Hibbett D.S."/>
            <person name="Nagy L.G."/>
        </authorList>
    </citation>
    <scope>NUCLEOTIDE SEQUENCE [LARGE SCALE GENOMIC DNA]</scope>
    <source>
        <strain evidence="2 3">CBS 166.37</strain>
    </source>
</reference>
<dbReference type="Proteomes" id="UP000308652">
    <property type="component" value="Unassembled WGS sequence"/>
</dbReference>
<proteinExistence type="predicted"/>
<gene>
    <name evidence="2" type="ORF">BDQ12DRAFT_703011</name>
</gene>
<dbReference type="PANTHER" id="PTHR43313:SF1">
    <property type="entry name" value="3BETA-HYDROXYSTEROID DEHYDROGENASE DHS-16"/>
    <property type="match status" value="1"/>
</dbReference>
<feature type="region of interest" description="Disordered" evidence="1">
    <location>
        <begin position="498"/>
        <end position="565"/>
    </location>
</feature>
<sequence>MDAVEKIEEYLASVEEYFFSSLSAVTHSVPDVHEAVNRIWVDISRYGPGMPAFPEVHIPTLGDFQVPPPPPPPPPSPSWIGRSAGWVGKHPWKTSGIAIGVVGAGLLVGYTTMTTKRNTYRVRVKSTERRQVVVVLGGDSPFALPLILELEKKEYIVIASVSTPEAVEALESQCSGYVKALVLDPQEPATIPVFLRSLASTLSRKFPITAHGDPYASPSSHPYIQSVISLLTLSSLIQPILAPLEHISLRSSYLPYLNATQITPLQVIQSLLPLLRTGPARSRDKGKKSIIVCLPATDVRVGLPFASMQAMSAAGTLKGIEILRREINAAALTDKTESMRNLKVVTVDVGSFNTATTGSDIPPEGLYKAMENWSASEKVTYGPSFAAILHNTSSEATSSLGTGNRYGIKRRPTNISVFVDNLIGVVSGGRYGPTLFGINIGIGTIRNWIRGERFSVGAGAITYNIASHLPPTLLDVILNIPHFLISIRNRLLPVQPFRQPPKDLPPAQPRAPAPAAAIRPADIARLEAEAEKEAEADDETHDSSSDADVESVTSGEGVEDSWVKA</sequence>
<evidence type="ECO:0008006" key="4">
    <source>
        <dbReference type="Google" id="ProtNLM"/>
    </source>
</evidence>
<evidence type="ECO:0000313" key="2">
    <source>
        <dbReference type="EMBL" id="TFK42479.1"/>
    </source>
</evidence>
<dbReference type="GO" id="GO:0008202">
    <property type="term" value="P:steroid metabolic process"/>
    <property type="evidence" value="ECO:0007669"/>
    <property type="project" value="TreeGrafter"/>
</dbReference>
<dbReference type="PANTHER" id="PTHR43313">
    <property type="entry name" value="SHORT-CHAIN DEHYDROGENASE/REDUCTASE FAMILY 9C"/>
    <property type="match status" value="1"/>
</dbReference>
<keyword evidence="3" id="KW-1185">Reference proteome</keyword>
<evidence type="ECO:0000313" key="3">
    <source>
        <dbReference type="Proteomes" id="UP000308652"/>
    </source>
</evidence>
<feature type="compositionally biased region" description="Pro residues" evidence="1">
    <location>
        <begin position="498"/>
        <end position="512"/>
    </location>
</feature>
<feature type="compositionally biased region" description="Acidic residues" evidence="1">
    <location>
        <begin position="534"/>
        <end position="549"/>
    </location>
</feature>
<dbReference type="InterPro" id="IPR013952">
    <property type="entry name" value="DUF1776_fun"/>
</dbReference>
<dbReference type="EMBL" id="ML213592">
    <property type="protein sequence ID" value="TFK42479.1"/>
    <property type="molecule type" value="Genomic_DNA"/>
</dbReference>
<dbReference type="AlphaFoldDB" id="A0A5C3MAP2"/>
<accession>A0A5C3MAP2</accession>
<dbReference type="OrthoDB" id="5308060at2759"/>
<name>A0A5C3MAP2_9AGAR</name>
<dbReference type="STRING" id="68775.A0A5C3MAP2"/>